<keyword evidence="3" id="KW-0233">DNA recombination</keyword>
<evidence type="ECO:0000259" key="6">
    <source>
        <dbReference type="Pfam" id="PF10551"/>
    </source>
</evidence>
<comment type="caution">
    <text evidence="7">The sequence shown here is derived from an EMBL/GenBank/DDBJ whole genome shotgun (WGS) entry which is preliminary data.</text>
</comment>
<dbReference type="GO" id="GO:0003677">
    <property type="term" value="F:DNA binding"/>
    <property type="evidence" value="ECO:0007669"/>
    <property type="project" value="UniProtKB-KW"/>
</dbReference>
<organism evidence="7 8">
    <name type="scientific">Dendrobium thyrsiflorum</name>
    <name type="common">Pinecone-like raceme dendrobium</name>
    <name type="synonym">Orchid</name>
    <dbReference type="NCBI Taxonomy" id="117978"/>
    <lineage>
        <taxon>Eukaryota</taxon>
        <taxon>Viridiplantae</taxon>
        <taxon>Streptophyta</taxon>
        <taxon>Embryophyta</taxon>
        <taxon>Tracheophyta</taxon>
        <taxon>Spermatophyta</taxon>
        <taxon>Magnoliopsida</taxon>
        <taxon>Liliopsida</taxon>
        <taxon>Asparagales</taxon>
        <taxon>Orchidaceae</taxon>
        <taxon>Epidendroideae</taxon>
        <taxon>Malaxideae</taxon>
        <taxon>Dendrobiinae</taxon>
        <taxon>Dendrobium</taxon>
    </lineage>
</organism>
<dbReference type="InterPro" id="IPR001207">
    <property type="entry name" value="Transposase_mutator"/>
</dbReference>
<dbReference type="InterPro" id="IPR018289">
    <property type="entry name" value="MULE_transposase_dom"/>
</dbReference>
<dbReference type="PANTHER" id="PTHR31973:SF195">
    <property type="entry name" value="MUDR FAMILY TRANSPOSASE"/>
    <property type="match status" value="1"/>
</dbReference>
<reference evidence="7 8" key="1">
    <citation type="journal article" date="2024" name="Plant Biotechnol. J.">
        <title>Dendrobium thyrsiflorum genome and its molecular insights into genes involved in important horticultural traits.</title>
        <authorList>
            <person name="Chen B."/>
            <person name="Wang J.Y."/>
            <person name="Zheng P.J."/>
            <person name="Li K.L."/>
            <person name="Liang Y.M."/>
            <person name="Chen X.F."/>
            <person name="Zhang C."/>
            <person name="Zhao X."/>
            <person name="He X."/>
            <person name="Zhang G.Q."/>
            <person name="Liu Z.J."/>
            <person name="Xu Q."/>
        </authorList>
    </citation>
    <scope>NUCLEOTIDE SEQUENCE [LARGE SCALE GENOMIC DNA]</scope>
    <source>
        <strain evidence="7">GZMU011</strain>
    </source>
</reference>
<dbReference type="Pfam" id="PF10551">
    <property type="entry name" value="MULE"/>
    <property type="match status" value="1"/>
</dbReference>
<evidence type="ECO:0000256" key="4">
    <source>
        <dbReference type="SAM" id="MobiDB-lite"/>
    </source>
</evidence>
<dbReference type="PROSITE" id="PS01007">
    <property type="entry name" value="TRANSPOSASE_MUTATOR"/>
    <property type="match status" value="1"/>
</dbReference>
<keyword evidence="1" id="KW-0815">Transposition</keyword>
<feature type="compositionally biased region" description="Polar residues" evidence="4">
    <location>
        <begin position="177"/>
        <end position="187"/>
    </location>
</feature>
<evidence type="ECO:0000256" key="2">
    <source>
        <dbReference type="ARBA" id="ARBA00023125"/>
    </source>
</evidence>
<dbReference type="InterPro" id="IPR019557">
    <property type="entry name" value="AminoTfrase-like_pln_mobile"/>
</dbReference>
<evidence type="ECO:0000256" key="3">
    <source>
        <dbReference type="ARBA" id="ARBA00023172"/>
    </source>
</evidence>
<dbReference type="GO" id="GO:0006310">
    <property type="term" value="P:DNA recombination"/>
    <property type="evidence" value="ECO:0007669"/>
    <property type="project" value="UniProtKB-KW"/>
</dbReference>
<evidence type="ECO:0000313" key="7">
    <source>
        <dbReference type="EMBL" id="KAL0917751.1"/>
    </source>
</evidence>
<name>A0ABD0V585_DENTH</name>
<dbReference type="EMBL" id="JANQDX010000010">
    <property type="protein sequence ID" value="KAL0917751.1"/>
    <property type="molecule type" value="Genomic_DNA"/>
</dbReference>
<feature type="region of interest" description="Disordered" evidence="4">
    <location>
        <begin position="1061"/>
        <end position="1192"/>
    </location>
</feature>
<evidence type="ECO:0000259" key="5">
    <source>
        <dbReference type="Pfam" id="PF10536"/>
    </source>
</evidence>
<feature type="region of interest" description="Disordered" evidence="4">
    <location>
        <begin position="602"/>
        <end position="630"/>
    </location>
</feature>
<proteinExistence type="predicted"/>
<accession>A0ABD0V585</accession>
<feature type="region of interest" description="Disordered" evidence="4">
    <location>
        <begin position="177"/>
        <end position="228"/>
    </location>
</feature>
<dbReference type="AlphaFoldDB" id="A0ABD0V585"/>
<dbReference type="Proteomes" id="UP001552299">
    <property type="component" value="Unassembled WGS sequence"/>
</dbReference>
<dbReference type="GO" id="GO:0032196">
    <property type="term" value="P:transposition"/>
    <property type="evidence" value="ECO:0007669"/>
    <property type="project" value="UniProtKB-KW"/>
</dbReference>
<sequence>MLYYGGELRISNEFTPTYDGGRNRPLLVADILSLEMLKVRIMHALRINPASNNINLTCRFRDNGGYCATHVVDDEVCEFMLMEARAHTVVVYVEVEQITQTDVAGPSNDAYMGTINYHCPRTVEVDFHGRLSLCERPTYLHQQLPSRASVSERRTCETPDYTLLEDIHQSGTYMQRNLPNENVTLEFSQPPGDEAAGYETMNSGSTNSSHGDSPGLEPPISTGEYDNTNLNGQAFIQDHARQNCNGLDGMNVNNDFVEPVRTTQQWDETEEFDAPCVNITTSIEANIPTELFEGQIFHTKEDLQSAKNGWSIVQNVQYINSTSNKTRLSITCTQHDNHDHPCHWRLHAARSKRLGGLWKISTCGPPHTCTHPIISSSHHNCMAKFICRHIIPIIRQQLDMKLKEIIARMESKFEIKISYMKAWDARRKAIEATFGSYEESYHSLYRFMEVLRLSVPGTVYNIQLSGASRFKGLFWAFGPSSNGWQQCRLVLSLDGTFLLGKFRGTLLAAVGIDGNGGLYPLAFAVVESESNESRLWFLQNLHDLVIQVAERENLCIISDKHPGLVRGCREVFPNAVHRHCLRHLRENFKKYVRRLGIPDSEGLSMADSSRRRRGGRRGTQEVEGEEVQRRQMSIASLGSSHRAHDPDQASPLVALTHLRMAREWPVDIGRAMVSIDKHLPFHDRGDDNNTQDVQVILGLRIDGPAVVGPNVVGVGRRWESWPDCCDELIGTHPGRDTVYHAPGDEEDTLHLGWAVHRLIRCSHSVGYAGHSTRTPMNSWLLVHFFSMFWLPLLLDVDMFGRMSIGSAVLAHLYRELWRPTLRVPHIYDLGRRPIGCRWAEDRIRELPTGNTMTYRDEFDGLRVSMAPYTEEVLGALPQQCHEGRDIWRARVPLISWKRAEWHLPDRVMRQFGGVQFTDIQAMDQNFRRIDGRGRADLDWTVQYREYLQFWDERRAYVVPITPPEGTGNRELGIYLRWYRSWASIYLLQPQTNPPETFFPRSPGERIVADYYIRSSAIVEPLAGGHGENASSLQLVVDQVAELSSRVQQSVYIDYTTFDTTTDERCETRERGTSSRRDHGARRSTSDAPSRSSGRPHRQSTERETPRLSMYTPSTGFDMTAAGPPHNIGPHMLENKVDLLLMGGHPPQQYTEATQHQPEEQAEQGFEEPQMQRRRRRAPVRYTPGSGALPRHR</sequence>
<feature type="domain" description="MULE transposase" evidence="6">
    <location>
        <begin position="490"/>
        <end position="586"/>
    </location>
</feature>
<gene>
    <name evidence="7" type="ORF">M5K25_012837</name>
</gene>
<dbReference type="PANTHER" id="PTHR31973">
    <property type="entry name" value="POLYPROTEIN, PUTATIVE-RELATED"/>
    <property type="match status" value="1"/>
</dbReference>
<feature type="domain" description="Aminotransferase-like plant mobile" evidence="5">
    <location>
        <begin position="832"/>
        <end position="979"/>
    </location>
</feature>
<keyword evidence="2" id="KW-0238">DNA-binding</keyword>
<keyword evidence="8" id="KW-1185">Reference proteome</keyword>
<feature type="compositionally biased region" description="Polar residues" evidence="4">
    <location>
        <begin position="200"/>
        <end position="211"/>
    </location>
</feature>
<evidence type="ECO:0000313" key="8">
    <source>
        <dbReference type="Proteomes" id="UP001552299"/>
    </source>
</evidence>
<evidence type="ECO:0000256" key="1">
    <source>
        <dbReference type="ARBA" id="ARBA00022578"/>
    </source>
</evidence>
<dbReference type="Pfam" id="PF10536">
    <property type="entry name" value="PMD"/>
    <property type="match status" value="1"/>
</dbReference>
<protein>
    <recommendedName>
        <fullName evidence="9">Mutator-like transposase</fullName>
    </recommendedName>
</protein>
<evidence type="ECO:0008006" key="9">
    <source>
        <dbReference type="Google" id="ProtNLM"/>
    </source>
</evidence>
<feature type="compositionally biased region" description="Basic and acidic residues" evidence="4">
    <location>
        <begin position="1061"/>
        <end position="1077"/>
    </location>
</feature>